<dbReference type="AlphaFoldDB" id="A0AA39MGP0"/>
<reference evidence="1" key="1">
    <citation type="submission" date="2023-06" db="EMBL/GenBank/DDBJ databases">
        <authorList>
            <consortium name="Lawrence Berkeley National Laboratory"/>
            <person name="Ahrendt S."/>
            <person name="Sahu N."/>
            <person name="Indic B."/>
            <person name="Wong-Bajracharya J."/>
            <person name="Merenyi Z."/>
            <person name="Ke H.-M."/>
            <person name="Monk M."/>
            <person name="Kocsube S."/>
            <person name="Drula E."/>
            <person name="Lipzen A."/>
            <person name="Balint B."/>
            <person name="Henrissat B."/>
            <person name="Andreopoulos B."/>
            <person name="Martin F.M."/>
            <person name="Harder C.B."/>
            <person name="Rigling D."/>
            <person name="Ford K.L."/>
            <person name="Foster G.D."/>
            <person name="Pangilinan J."/>
            <person name="Papanicolaou A."/>
            <person name="Barry K."/>
            <person name="LaButti K."/>
            <person name="Viragh M."/>
            <person name="Koriabine M."/>
            <person name="Yan M."/>
            <person name="Riley R."/>
            <person name="Champramary S."/>
            <person name="Plett K.L."/>
            <person name="Tsai I.J."/>
            <person name="Slot J."/>
            <person name="Sipos G."/>
            <person name="Plett J."/>
            <person name="Nagy L.G."/>
            <person name="Grigoriev I.V."/>
        </authorList>
    </citation>
    <scope>NUCLEOTIDE SEQUENCE</scope>
    <source>
        <strain evidence="1">FPL87.14</strain>
    </source>
</reference>
<evidence type="ECO:0000313" key="1">
    <source>
        <dbReference type="EMBL" id="KAK0433173.1"/>
    </source>
</evidence>
<gene>
    <name evidence="1" type="ORF">EV421DRAFT_1741773</name>
</gene>
<proteinExistence type="predicted"/>
<keyword evidence="2" id="KW-1185">Reference proteome</keyword>
<organism evidence="1 2">
    <name type="scientific">Armillaria borealis</name>
    <dbReference type="NCBI Taxonomy" id="47425"/>
    <lineage>
        <taxon>Eukaryota</taxon>
        <taxon>Fungi</taxon>
        <taxon>Dikarya</taxon>
        <taxon>Basidiomycota</taxon>
        <taxon>Agaricomycotina</taxon>
        <taxon>Agaricomycetes</taxon>
        <taxon>Agaricomycetidae</taxon>
        <taxon>Agaricales</taxon>
        <taxon>Marasmiineae</taxon>
        <taxon>Physalacriaceae</taxon>
        <taxon>Armillaria</taxon>
    </lineage>
</organism>
<protein>
    <submittedName>
        <fullName evidence="1">Uncharacterized protein</fullName>
    </submittedName>
</protein>
<sequence>MADPTRQHTITKSNVMLSAPDKKKKGRLLEEGDNANHTQQTDPHKTQTTFYNKEDAKDTIESLILEQSVKDKMHLSRVMTNMQEDALEEMVFTMTGAIFAMDLPPITKEMRMLKEKMRFLSQSVRLVGLGSKSFDNTVSAIKAMQVMGEQEFREGKLEEWKLVAAKGFETVDLLNQYFRPRNSSNEDEGIPIAADVDPSGILGRIAQRKWIHTEDNVIRYYRGIVDEGGKKRYMEAKPQIFRVGDIVEVQCSMVFMKTNESMAKMKAILRALALINCDHSSKANADRKNAENMPAPAVMRMKRKIGFEEEEDEDVYARVKKANRMGNDEGDEGMTTDA</sequence>
<accession>A0AA39MGP0</accession>
<evidence type="ECO:0000313" key="2">
    <source>
        <dbReference type="Proteomes" id="UP001175226"/>
    </source>
</evidence>
<comment type="caution">
    <text evidence="1">The sequence shown here is derived from an EMBL/GenBank/DDBJ whole genome shotgun (WGS) entry which is preliminary data.</text>
</comment>
<dbReference type="Proteomes" id="UP001175226">
    <property type="component" value="Unassembled WGS sequence"/>
</dbReference>
<name>A0AA39MGP0_9AGAR</name>
<dbReference type="EMBL" id="JAUEPT010000084">
    <property type="protein sequence ID" value="KAK0433173.1"/>
    <property type="molecule type" value="Genomic_DNA"/>
</dbReference>